<gene>
    <name evidence="1" type="ORF">BN7_279</name>
</gene>
<sequence>MMIKSEQVLYSDLLLAYVRPALRLHAYFKLLLVYPIQYYITVIHDHICLFLSQVFTKLRSTHSTILNFLCSRNPDLTFHNMGPLPAIIWMNVMVIGGADGKELTRLNSAFYKELGPTYYKKYQNIQALMVISTTKKMRRNDFNYLTFGPDFPQVPYEDFSIYQRNFISSKYQYEVLDVYSTKTYKDSECDSVIVTSYSQVEFLFKEILKNPDSLLRRCIENISVDVSILDGTEEVFENSLIKYTTENINSENPSVTKLEMNTPLMSIGKDHEEFNWCRWNNGNSVLWSTARFSKEPCEPSNEIFPTNVYFGEFLPIAEQFDYYHSNKRSELSEFVNLDSFRNENPMSNYSRTLQRVDRNTFPSIVNQFSANKCHDIKIKRRAFKTEKDVLSTLDYIMGMMASEKYECENISTSLLMNGFIPERNLENHFGGFTQTIRDFKTSMVLINKRSAQVTSRRDTTVYAY</sequence>
<dbReference type="AlphaFoldDB" id="K0K7F0"/>
<dbReference type="InParanoid" id="K0K7F0"/>
<comment type="caution">
    <text evidence="1">The sequence shown here is derived from an EMBL/GenBank/DDBJ whole genome shotgun (WGS) entry which is preliminary data.</text>
</comment>
<proteinExistence type="predicted"/>
<accession>K0K7F0</accession>
<protein>
    <submittedName>
        <fullName evidence="1">Uncharacterized protein</fullName>
    </submittedName>
</protein>
<reference evidence="1 2" key="1">
    <citation type="journal article" date="2012" name="Eukaryot. Cell">
        <title>Draft genome sequence of Wickerhamomyces ciferrii NRRL Y-1031 F-60-10.</title>
        <authorList>
            <person name="Schneider J."/>
            <person name="Andrea H."/>
            <person name="Blom J."/>
            <person name="Jaenicke S."/>
            <person name="Ruckert C."/>
            <person name="Schorsch C."/>
            <person name="Szczepanowski R."/>
            <person name="Farwick M."/>
            <person name="Goesmann A."/>
            <person name="Puhler A."/>
            <person name="Schaffer S."/>
            <person name="Tauch A."/>
            <person name="Kohler T."/>
            <person name="Brinkrolf K."/>
        </authorList>
    </citation>
    <scope>NUCLEOTIDE SEQUENCE [LARGE SCALE GENOMIC DNA]</scope>
    <source>
        <strain evidence="2">ATCC 14091 / BCRC 22168 / CBS 111 / JCM 3599 / NBRC 0793 / NRRL Y-1031 F-60-10</strain>
    </source>
</reference>
<evidence type="ECO:0000313" key="1">
    <source>
        <dbReference type="EMBL" id="CCH40745.1"/>
    </source>
</evidence>
<keyword evidence="2" id="KW-1185">Reference proteome</keyword>
<dbReference type="Proteomes" id="UP000009328">
    <property type="component" value="Unassembled WGS sequence"/>
</dbReference>
<name>K0K7F0_WICCF</name>
<organism evidence="1 2">
    <name type="scientific">Wickerhamomyces ciferrii (strain ATCC 14091 / BCRC 22168 / CBS 111 / JCM 3599 / NBRC 0793 / NRRL Y-1031 F-60-10)</name>
    <name type="common">Yeast</name>
    <name type="synonym">Pichia ciferrii</name>
    <dbReference type="NCBI Taxonomy" id="1206466"/>
    <lineage>
        <taxon>Eukaryota</taxon>
        <taxon>Fungi</taxon>
        <taxon>Dikarya</taxon>
        <taxon>Ascomycota</taxon>
        <taxon>Saccharomycotina</taxon>
        <taxon>Saccharomycetes</taxon>
        <taxon>Phaffomycetales</taxon>
        <taxon>Wickerhamomycetaceae</taxon>
        <taxon>Wickerhamomyces</taxon>
    </lineage>
</organism>
<dbReference type="HOGENOM" id="CLU_043708_0_0_1"/>
<dbReference type="EMBL" id="CAIF01000005">
    <property type="protein sequence ID" value="CCH40745.1"/>
    <property type="molecule type" value="Genomic_DNA"/>
</dbReference>
<evidence type="ECO:0000313" key="2">
    <source>
        <dbReference type="Proteomes" id="UP000009328"/>
    </source>
</evidence>